<gene>
    <name evidence="2" type="ORF">B0A50_08095</name>
</gene>
<dbReference type="AlphaFoldDB" id="A0A4U0TKI9"/>
<sequence>MRKSNSTNKQILKPGQRRANASTKSSSTNQVKYCSDKCKKHKPPSPTSSPTSLEQKISETLLALLQGHAVVPADANLPAIKAQQKPTKGDPRILVKISEIEMAVFGNRADPEKVFGRRKNRRARFVREREGEWRSVDMEGSSDSEASQVASTKTKGKGRGKGGEERARSFITATTATTTNDDDDDEGGRLSDDFVRGVDVVHLDVNDHVRLPQEQSEANFSVGGERGCAEKIEETPEMLVRRREGQKKAEEKEIIKQAARRAVVFGLLVDAPSLSVSGSGSGLGAKGGGKRGKGARAAAVTEEVRGEGEGEGHQEGKVRRKCECLMNGQVVEPSFAKGDWEVRWRED</sequence>
<organism evidence="2 3">
    <name type="scientific">Salinomyces thailandicus</name>
    <dbReference type="NCBI Taxonomy" id="706561"/>
    <lineage>
        <taxon>Eukaryota</taxon>
        <taxon>Fungi</taxon>
        <taxon>Dikarya</taxon>
        <taxon>Ascomycota</taxon>
        <taxon>Pezizomycotina</taxon>
        <taxon>Dothideomycetes</taxon>
        <taxon>Dothideomycetidae</taxon>
        <taxon>Mycosphaerellales</taxon>
        <taxon>Teratosphaeriaceae</taxon>
        <taxon>Salinomyces</taxon>
    </lineage>
</organism>
<feature type="compositionally biased region" description="Polar residues" evidence="1">
    <location>
        <begin position="1"/>
        <end position="10"/>
    </location>
</feature>
<feature type="compositionally biased region" description="Polar residues" evidence="1">
    <location>
        <begin position="19"/>
        <end position="32"/>
    </location>
</feature>
<dbReference type="EMBL" id="NAJL01000080">
    <property type="protein sequence ID" value="TKA22226.1"/>
    <property type="molecule type" value="Genomic_DNA"/>
</dbReference>
<dbReference type="OrthoDB" id="537467at2759"/>
<name>A0A4U0TKI9_9PEZI</name>
<feature type="compositionally biased region" description="Basic and acidic residues" evidence="1">
    <location>
        <begin position="302"/>
        <end position="317"/>
    </location>
</feature>
<feature type="region of interest" description="Disordered" evidence="1">
    <location>
        <begin position="129"/>
        <end position="190"/>
    </location>
</feature>
<protein>
    <submittedName>
        <fullName evidence="2">Uncharacterized protein</fullName>
    </submittedName>
</protein>
<evidence type="ECO:0000313" key="2">
    <source>
        <dbReference type="EMBL" id="TKA22226.1"/>
    </source>
</evidence>
<proteinExistence type="predicted"/>
<feature type="region of interest" description="Disordered" evidence="1">
    <location>
        <begin position="277"/>
        <end position="317"/>
    </location>
</feature>
<feature type="compositionally biased region" description="Polar residues" evidence="1">
    <location>
        <begin position="141"/>
        <end position="151"/>
    </location>
</feature>
<dbReference type="Proteomes" id="UP000308549">
    <property type="component" value="Unassembled WGS sequence"/>
</dbReference>
<comment type="caution">
    <text evidence="2">The sequence shown here is derived from an EMBL/GenBank/DDBJ whole genome shotgun (WGS) entry which is preliminary data.</text>
</comment>
<evidence type="ECO:0000256" key="1">
    <source>
        <dbReference type="SAM" id="MobiDB-lite"/>
    </source>
</evidence>
<evidence type="ECO:0000313" key="3">
    <source>
        <dbReference type="Proteomes" id="UP000308549"/>
    </source>
</evidence>
<accession>A0A4U0TKI9</accession>
<keyword evidence="3" id="KW-1185">Reference proteome</keyword>
<feature type="region of interest" description="Disordered" evidence="1">
    <location>
        <begin position="1"/>
        <end position="54"/>
    </location>
</feature>
<reference evidence="2 3" key="1">
    <citation type="submission" date="2017-03" db="EMBL/GenBank/DDBJ databases">
        <title>Genomes of endolithic fungi from Antarctica.</title>
        <authorList>
            <person name="Coleine C."/>
            <person name="Masonjones S."/>
            <person name="Stajich J.E."/>
        </authorList>
    </citation>
    <scope>NUCLEOTIDE SEQUENCE [LARGE SCALE GENOMIC DNA]</scope>
    <source>
        <strain evidence="2 3">CCFEE 6315</strain>
    </source>
</reference>